<evidence type="ECO:0000256" key="10">
    <source>
        <dbReference type="ARBA" id="ARBA00023065"/>
    </source>
</evidence>
<evidence type="ECO:0000259" key="14">
    <source>
        <dbReference type="PROSITE" id="PS50222"/>
    </source>
</evidence>
<dbReference type="InterPro" id="IPR017927">
    <property type="entry name" value="FAD-bd_FR_type"/>
</dbReference>
<evidence type="ECO:0000256" key="1">
    <source>
        <dbReference type="ARBA" id="ARBA00004141"/>
    </source>
</evidence>
<proteinExistence type="inferred from homology"/>
<feature type="transmembrane region" description="Helical" evidence="13">
    <location>
        <begin position="1098"/>
        <end position="1117"/>
    </location>
</feature>
<feature type="transmembrane region" description="Helical" evidence="13">
    <location>
        <begin position="725"/>
        <end position="748"/>
    </location>
</feature>
<dbReference type="Gene3D" id="3.40.50.80">
    <property type="entry name" value="Nucleotide-binding domain of ferredoxin-NADP reductase (FNR) module"/>
    <property type="match status" value="1"/>
</dbReference>
<evidence type="ECO:0000256" key="7">
    <source>
        <dbReference type="ARBA" id="ARBA00022837"/>
    </source>
</evidence>
<accession>A0A812TZV6</accession>
<evidence type="ECO:0000256" key="5">
    <source>
        <dbReference type="ARBA" id="ARBA00022692"/>
    </source>
</evidence>
<feature type="transmembrane region" description="Helical" evidence="13">
    <location>
        <begin position="894"/>
        <end position="919"/>
    </location>
</feature>
<feature type="transmembrane region" description="Helical" evidence="13">
    <location>
        <begin position="826"/>
        <end position="845"/>
    </location>
</feature>
<dbReference type="GO" id="GO:0005245">
    <property type="term" value="F:voltage-gated calcium channel activity"/>
    <property type="evidence" value="ECO:0007669"/>
    <property type="project" value="InterPro"/>
</dbReference>
<evidence type="ECO:0000256" key="11">
    <source>
        <dbReference type="ARBA" id="ARBA00023136"/>
    </source>
</evidence>
<dbReference type="Gene3D" id="1.20.120.350">
    <property type="entry name" value="Voltage-gated potassium channels. Chain C"/>
    <property type="match status" value="1"/>
</dbReference>
<organism evidence="16 17">
    <name type="scientific">Symbiodinium pilosum</name>
    <name type="common">Dinoflagellate</name>
    <dbReference type="NCBI Taxonomy" id="2952"/>
    <lineage>
        <taxon>Eukaryota</taxon>
        <taxon>Sar</taxon>
        <taxon>Alveolata</taxon>
        <taxon>Dinophyceae</taxon>
        <taxon>Suessiales</taxon>
        <taxon>Symbiodiniaceae</taxon>
        <taxon>Symbiodinium</taxon>
    </lineage>
</organism>
<dbReference type="InterPro" id="IPR039261">
    <property type="entry name" value="FNR_nucleotide-bd"/>
</dbReference>
<comment type="caution">
    <text evidence="16">The sequence shown here is derived from an EMBL/GenBank/DDBJ whole genome shotgun (WGS) entry which is preliminary data.</text>
</comment>
<reference evidence="16" key="1">
    <citation type="submission" date="2021-02" db="EMBL/GenBank/DDBJ databases">
        <authorList>
            <person name="Dougan E. K."/>
            <person name="Rhodes N."/>
            <person name="Thang M."/>
            <person name="Chan C."/>
        </authorList>
    </citation>
    <scope>NUCLEOTIDE SEQUENCE</scope>
</reference>
<feature type="transmembrane region" description="Helical" evidence="13">
    <location>
        <begin position="1276"/>
        <end position="1297"/>
    </location>
</feature>
<protein>
    <submittedName>
        <fullName evidence="16">TPC1 protein</fullName>
    </submittedName>
</protein>
<dbReference type="CDD" id="cd00322">
    <property type="entry name" value="FNR_like"/>
    <property type="match status" value="1"/>
</dbReference>
<dbReference type="EMBL" id="CAJNIZ010035002">
    <property type="protein sequence ID" value="CAE7556849.1"/>
    <property type="molecule type" value="Genomic_DNA"/>
</dbReference>
<dbReference type="InterPro" id="IPR027359">
    <property type="entry name" value="Volt_channel_dom_sf"/>
</dbReference>
<dbReference type="SUPFAM" id="SSF47473">
    <property type="entry name" value="EF-hand"/>
    <property type="match status" value="1"/>
</dbReference>
<keyword evidence="5 13" id="KW-0812">Transmembrane</keyword>
<keyword evidence="9 13" id="KW-1133">Transmembrane helix</keyword>
<dbReference type="InterPro" id="IPR044581">
    <property type="entry name" value="TPC1_plant"/>
</dbReference>
<evidence type="ECO:0000256" key="12">
    <source>
        <dbReference type="ARBA" id="ARBA00023303"/>
    </source>
</evidence>
<comment type="similarity">
    <text evidence="2">Belongs to the calcium channel alpha-1 subunit (TC 1.A.1.11) family. Two pore calcium channel subfamily.</text>
</comment>
<sequence length="1364" mass="151810">MVGPQPHFMVSFFDPETNASWSSLVFAHPGFADCETSNGTHIDIAAALDPRDAAAGMVKPGILVGAVAIDFMTRRRNRFNGVISKVKENGHFSIQITQAFGNCPKYITRRKVKRMGSNLEFASEPASEDNKIGKLEASIISSADNMYFGTGTAEHGADMNIRGGSPGFVRVVHGGSTICWPDYTGNGFYMSLGNVQLQKSASLVFVDWDDTGRGVQVAGEVRTLERSEISDPEMLKILEEEPQSLRLVAMSVQKLCSIPRYSPHVYQTVELSPYNPRRAGSGPEFLAVLQWVRPESQDVRTFEFQLAPLPRPGSIVLKPGQHVRLALPALQGKEASAPERTWTVTSSPQWFADHGRFQISVKLKQGGLASTWLHKLTRKEMETARLHFLGFAGEFGPQLDPRSGDLRKTMPRHIIFLTAGIGSTPAVAAISALEAAPRPETLTIFHSVRKLSEARGALKTYAQLFQVTSAMQAAFLELLASASTMLEPLGIRYKVVLSLTGPDAIGEKSQLDRMLKGNSINSVQVEAGRLSAKVLLDHLPSPKPEEVEGFLCGPAGFESAATDAWTTALQRTNVAGSAYGNSGKRISFREEVRQVMSRVADGTSSQSPTASASLIRAKRRWRVVHSFRSGLAEPLNELDCYRKAAMVLYEAIRLRGFTDPPTNPAAWYAYKHKTRLEKWAAPAVWTLLFLDLVETPLWCNSKLNSAGGICPAADSPEYLLSGLPYLPVAWAVCLELFILAFLLLHFVLHLRLFVAVRGHGHTTTAGRLVLEASLIFLSFADLAAFFAGSTRRIAPVLRFGLAACAVPRLQELVLSFFRTTQAVSKVGMFLVYTVILFAFVTASMFDDLQENDPFGTPANTGFTSFSDSMYTCFAALTTATLPDAMVPTYSLRRAYALVWLPFIFMGSVLLKQVILAGVYNDYSQHAKNNLVKGRKLRQSGIECAFALLRDDHHEKGKAVRFQDFERLVDAMSVLLEMSATKDMLRVIFDALDDNLDGVLEWSEFEEMCDVLQFKFDITKRDAALRECFTGTCAERWMQAIMENGTKGPNLGYASRYPGSQMDVIMNLIVTLNVVWVIGESVFDMNDIQEPSWVVNVDLFFSLVYLFEAILKLCYWSWEEYWFHGDNRFDFITSIILSAVAIVFLTVHHIPVETLRSANVLRLLRVLKALKHVKTYKRTSMIVGKLFSTCREVLLLNMLVVLLWASIGVQVFGGRLVPSNPRLPEDLGYFENQYQVLNFNDVLMGMMTLFMWTLGEWNDDLATACLELAEPYSMEKAVIWTFLLSFYVASPLLAYNVLSAFAIDVYQNIESSVSREEEEGSRVCEVERNLLKIQAELAEDGWVLHIQESADLAKLRVHTSLFNVE</sequence>
<dbReference type="OrthoDB" id="416585at2759"/>
<feature type="domain" description="EF-hand" evidence="14">
    <location>
        <begin position="979"/>
        <end position="1014"/>
    </location>
</feature>
<comment type="subunit">
    <text evidence="3">Homodimer.</text>
</comment>
<keyword evidence="12" id="KW-0407">Ion channel</keyword>
<dbReference type="PANTHER" id="PTHR46988">
    <property type="entry name" value="TWO PORE CALCIUM CHANNEL PROTEIN 1"/>
    <property type="match status" value="1"/>
</dbReference>
<dbReference type="PROSITE" id="PS51384">
    <property type="entry name" value="FAD_FR"/>
    <property type="match status" value="1"/>
</dbReference>
<dbReference type="InterPro" id="IPR017938">
    <property type="entry name" value="Riboflavin_synthase-like_b-brl"/>
</dbReference>
<dbReference type="InterPro" id="IPR005821">
    <property type="entry name" value="Ion_trans_dom"/>
</dbReference>
<keyword evidence="17" id="KW-1185">Reference proteome</keyword>
<dbReference type="InterPro" id="IPR012349">
    <property type="entry name" value="Split_barrel_FMN-bd"/>
</dbReference>
<dbReference type="Gene3D" id="2.30.110.10">
    <property type="entry name" value="Electron Transport, Fmn-binding Protein, Chain A"/>
    <property type="match status" value="1"/>
</dbReference>
<keyword evidence="8" id="KW-0851">Voltage-gated channel</keyword>
<dbReference type="InterPro" id="IPR008333">
    <property type="entry name" value="Cbr1-like_FAD-bd_dom"/>
</dbReference>
<gene>
    <name evidence="16" type="primary">TPC1</name>
    <name evidence="16" type="ORF">SPIL2461_LOCUS14840</name>
</gene>
<keyword evidence="6" id="KW-0677">Repeat</keyword>
<evidence type="ECO:0000256" key="8">
    <source>
        <dbReference type="ARBA" id="ARBA00022882"/>
    </source>
</evidence>
<dbReference type="Pfam" id="PF00970">
    <property type="entry name" value="FAD_binding_6"/>
    <property type="match status" value="1"/>
</dbReference>
<feature type="domain" description="FAD-binding FR-type" evidence="15">
    <location>
        <begin position="282"/>
        <end position="398"/>
    </location>
</feature>
<evidence type="ECO:0000259" key="15">
    <source>
        <dbReference type="PROSITE" id="PS51384"/>
    </source>
</evidence>
<dbReference type="GO" id="GO:0034702">
    <property type="term" value="C:monoatomic ion channel complex"/>
    <property type="evidence" value="ECO:0007669"/>
    <property type="project" value="UniProtKB-KW"/>
</dbReference>
<evidence type="ECO:0000256" key="3">
    <source>
        <dbReference type="ARBA" id="ARBA00011738"/>
    </source>
</evidence>
<dbReference type="PROSITE" id="PS50222">
    <property type="entry name" value="EF_HAND_2"/>
    <property type="match status" value="1"/>
</dbReference>
<dbReference type="InterPro" id="IPR011992">
    <property type="entry name" value="EF-hand-dom_pair"/>
</dbReference>
<evidence type="ECO:0000313" key="17">
    <source>
        <dbReference type="Proteomes" id="UP000649617"/>
    </source>
</evidence>
<dbReference type="Gene3D" id="2.40.30.10">
    <property type="entry name" value="Translation factors"/>
    <property type="match status" value="1"/>
</dbReference>
<dbReference type="InterPro" id="IPR002048">
    <property type="entry name" value="EF_hand_dom"/>
</dbReference>
<feature type="transmembrane region" description="Helical" evidence="13">
    <location>
        <begin position="1193"/>
        <end position="1216"/>
    </location>
</feature>
<dbReference type="Gene3D" id="1.10.287.70">
    <property type="match status" value="2"/>
</dbReference>
<evidence type="ECO:0000256" key="6">
    <source>
        <dbReference type="ARBA" id="ARBA00022737"/>
    </source>
</evidence>
<dbReference type="GO" id="GO:0016491">
    <property type="term" value="F:oxidoreductase activity"/>
    <property type="evidence" value="ECO:0007669"/>
    <property type="project" value="InterPro"/>
</dbReference>
<dbReference type="Proteomes" id="UP000649617">
    <property type="component" value="Unassembled WGS sequence"/>
</dbReference>
<evidence type="ECO:0000256" key="2">
    <source>
        <dbReference type="ARBA" id="ARBA00009286"/>
    </source>
</evidence>
<feature type="transmembrane region" description="Helical" evidence="13">
    <location>
        <begin position="1129"/>
        <end position="1149"/>
    </location>
</feature>
<keyword evidence="10" id="KW-0406">Ion transport</keyword>
<keyword evidence="4" id="KW-0813">Transport</keyword>
<evidence type="ECO:0000256" key="4">
    <source>
        <dbReference type="ARBA" id="ARBA00022448"/>
    </source>
</evidence>
<dbReference type="SUPFAM" id="SSF63380">
    <property type="entry name" value="Riboflavin synthase domain-like"/>
    <property type="match status" value="1"/>
</dbReference>
<dbReference type="GO" id="GO:0005509">
    <property type="term" value="F:calcium ion binding"/>
    <property type="evidence" value="ECO:0007669"/>
    <property type="project" value="InterPro"/>
</dbReference>
<dbReference type="PANTHER" id="PTHR46988:SF2">
    <property type="entry name" value="TWO PORE CALCIUM CHANNEL PROTEIN 1"/>
    <property type="match status" value="1"/>
</dbReference>
<name>A0A812TZV6_SYMPI</name>
<evidence type="ECO:0000313" key="16">
    <source>
        <dbReference type="EMBL" id="CAE7556849.1"/>
    </source>
</evidence>
<dbReference type="Pfam" id="PF00520">
    <property type="entry name" value="Ion_trans"/>
    <property type="match status" value="2"/>
</dbReference>
<dbReference type="SUPFAM" id="SSF81324">
    <property type="entry name" value="Voltage-gated potassium channels"/>
    <property type="match status" value="2"/>
</dbReference>
<evidence type="ECO:0000256" key="9">
    <source>
        <dbReference type="ARBA" id="ARBA00022989"/>
    </source>
</evidence>
<evidence type="ECO:0000256" key="13">
    <source>
        <dbReference type="SAM" id="Phobius"/>
    </source>
</evidence>
<keyword evidence="7" id="KW-0106">Calcium</keyword>
<comment type="subcellular location">
    <subcellularLocation>
        <location evidence="1">Membrane</location>
        <topology evidence="1">Multi-pass membrane protein</topology>
    </subcellularLocation>
</comment>
<dbReference type="SUPFAM" id="SSF52343">
    <property type="entry name" value="Ferredoxin reductase-like, C-terminal NADP-linked domain"/>
    <property type="match status" value="1"/>
</dbReference>
<keyword evidence="11 13" id="KW-0472">Membrane</keyword>